<dbReference type="SUPFAM" id="SSF56672">
    <property type="entry name" value="DNA/RNA polymerases"/>
    <property type="match status" value="1"/>
</dbReference>
<protein>
    <submittedName>
        <fullName evidence="2">Putative mitochondrial protein</fullName>
    </submittedName>
</protein>
<comment type="caution">
    <text evidence="2">The sequence shown here is derived from an EMBL/GenBank/DDBJ whole genome shotgun (WGS) entry which is preliminary data.</text>
</comment>
<dbReference type="Gene3D" id="3.10.10.10">
    <property type="entry name" value="HIV Type 1 Reverse Transcriptase, subunit A, domain 1"/>
    <property type="match status" value="1"/>
</dbReference>
<gene>
    <name evidence="2" type="ORF">Tci_228749</name>
</gene>
<sequence length="303" mass="33824">MPILAFLASTSTLKGFCSQWDIGFGPFSTGEQGSNYNHGPPMSKEGAFLGLGELMLGNLKGVSSVNTRMMPPPLVHRNEQGKSVGICRKVQLQLPRLVIIDDFYPLELDSTYVILGMKWLRQLGDMQVNWQEPTITFQFAGKQVTLNDDAGLHREATSLWALARGISKIDKGYIVSMANLGGLKMPESQVHPDLDEILTEFSDVFSMPAGLPPSRDHEHAIILKQEAGIIRPSNSPYSSPVLLVKKKDWSWRFSVDYRILNKSTVLEKFPIPVIDELLDEPHGATVFSKLDLKSGYHQIRMKD</sequence>
<dbReference type="PANTHER" id="PTHR15503">
    <property type="entry name" value="LDOC1 RELATED"/>
    <property type="match status" value="1"/>
</dbReference>
<dbReference type="Gene3D" id="3.30.70.270">
    <property type="match status" value="1"/>
</dbReference>
<dbReference type="InterPro" id="IPR000477">
    <property type="entry name" value="RT_dom"/>
</dbReference>
<dbReference type="InterPro" id="IPR043128">
    <property type="entry name" value="Rev_trsase/Diguanyl_cyclase"/>
</dbReference>
<dbReference type="InterPro" id="IPR032567">
    <property type="entry name" value="RTL1-rel"/>
</dbReference>
<reference evidence="2" key="1">
    <citation type="journal article" date="2019" name="Sci. Rep.">
        <title>Draft genome of Tanacetum cinerariifolium, the natural source of mosquito coil.</title>
        <authorList>
            <person name="Yamashiro T."/>
            <person name="Shiraishi A."/>
            <person name="Satake H."/>
            <person name="Nakayama K."/>
        </authorList>
    </citation>
    <scope>NUCLEOTIDE SEQUENCE</scope>
</reference>
<dbReference type="EMBL" id="BKCJ010063926">
    <property type="protein sequence ID" value="GEW56773.1"/>
    <property type="molecule type" value="Genomic_DNA"/>
</dbReference>
<dbReference type="Pfam" id="PF00078">
    <property type="entry name" value="RVT_1"/>
    <property type="match status" value="1"/>
</dbReference>
<proteinExistence type="predicted"/>
<feature type="domain" description="Reverse transcriptase" evidence="1">
    <location>
        <begin position="244"/>
        <end position="302"/>
    </location>
</feature>
<accession>A0A699GVX7</accession>
<dbReference type="AlphaFoldDB" id="A0A699GVX7"/>
<dbReference type="CDD" id="cd01647">
    <property type="entry name" value="RT_LTR"/>
    <property type="match status" value="1"/>
</dbReference>
<dbReference type="InterPro" id="IPR043502">
    <property type="entry name" value="DNA/RNA_pol_sf"/>
</dbReference>
<name>A0A699GVX7_TANCI</name>
<dbReference type="PANTHER" id="PTHR15503:SF22">
    <property type="entry name" value="TRANSPOSON TY3-I GAG POLYPROTEIN"/>
    <property type="match status" value="1"/>
</dbReference>
<dbReference type="InterPro" id="IPR021109">
    <property type="entry name" value="Peptidase_aspartic_dom_sf"/>
</dbReference>
<evidence type="ECO:0000259" key="1">
    <source>
        <dbReference type="Pfam" id="PF00078"/>
    </source>
</evidence>
<organism evidence="2">
    <name type="scientific">Tanacetum cinerariifolium</name>
    <name type="common">Dalmatian daisy</name>
    <name type="synonym">Chrysanthemum cinerariifolium</name>
    <dbReference type="NCBI Taxonomy" id="118510"/>
    <lineage>
        <taxon>Eukaryota</taxon>
        <taxon>Viridiplantae</taxon>
        <taxon>Streptophyta</taxon>
        <taxon>Embryophyta</taxon>
        <taxon>Tracheophyta</taxon>
        <taxon>Spermatophyta</taxon>
        <taxon>Magnoliopsida</taxon>
        <taxon>eudicotyledons</taxon>
        <taxon>Gunneridae</taxon>
        <taxon>Pentapetalae</taxon>
        <taxon>asterids</taxon>
        <taxon>campanulids</taxon>
        <taxon>Asterales</taxon>
        <taxon>Asteraceae</taxon>
        <taxon>Asteroideae</taxon>
        <taxon>Anthemideae</taxon>
        <taxon>Anthemidinae</taxon>
        <taxon>Tanacetum</taxon>
    </lineage>
</organism>
<evidence type="ECO:0000313" key="2">
    <source>
        <dbReference type="EMBL" id="GEW56773.1"/>
    </source>
</evidence>
<dbReference type="Gene3D" id="2.40.70.10">
    <property type="entry name" value="Acid Proteases"/>
    <property type="match status" value="1"/>
</dbReference>